<dbReference type="InterPro" id="IPR032453">
    <property type="entry name" value="PKNOX/Meis_N"/>
</dbReference>
<dbReference type="Proteomes" id="UP000438429">
    <property type="component" value="Unassembled WGS sequence"/>
</dbReference>
<dbReference type="InterPro" id="IPR001356">
    <property type="entry name" value="HD"/>
</dbReference>
<feature type="DNA-binding region" description="Homeobox" evidence="5">
    <location>
        <begin position="160"/>
        <end position="196"/>
    </location>
</feature>
<evidence type="ECO:0000256" key="5">
    <source>
        <dbReference type="PROSITE-ProRule" id="PRU00108"/>
    </source>
</evidence>
<evidence type="ECO:0000259" key="7">
    <source>
        <dbReference type="PROSITE" id="PS50071"/>
    </source>
</evidence>
<comment type="subcellular location">
    <subcellularLocation>
        <location evidence="5">Nucleus</location>
    </subcellularLocation>
</comment>
<dbReference type="PANTHER" id="PTHR11850">
    <property type="entry name" value="HOMEOBOX PROTEIN TRANSCRIPTION FACTORS"/>
    <property type="match status" value="1"/>
</dbReference>
<evidence type="ECO:0000313" key="9">
    <source>
        <dbReference type="Proteomes" id="UP000438429"/>
    </source>
</evidence>
<dbReference type="Pfam" id="PF16493">
    <property type="entry name" value="Meis_PKNOX_N"/>
    <property type="match status" value="1"/>
</dbReference>
<dbReference type="InterPro" id="IPR050224">
    <property type="entry name" value="TALE_homeobox"/>
</dbReference>
<dbReference type="EMBL" id="VEVO01000019">
    <property type="protein sequence ID" value="KAF0026003.1"/>
    <property type="molecule type" value="Genomic_DNA"/>
</dbReference>
<keyword evidence="3 5" id="KW-0371">Homeobox</keyword>
<sequence length="299" mass="32557">MALCARGAANCREKQVEVKELAAVLALAAARPAPDALAPQTSSFDVKCEQSTLSSDCITSASFDVDIENFVRSQEKEGKPFFSEDPELDNLMVKAIQVLRIHLLELEKVSDLCKDFCSRYIACLKTKMNSETLLSGDPGSPYSPVPGPAQGFSPTKPQHPYPTEDEKKQIATQTNLTLLQVNNWFINARRRILQPMLDASSSETPKAKKKTPQNRPLQRFWPDSIATGGGTQQHVTMPDGTMVTMNVEGLHSLTSDGATLAIQQVMLGGHSEDESGDEDDEDDDADMAGLGLDNSDSLQ</sequence>
<organism evidence="8 9">
    <name type="scientific">Scophthalmus maximus</name>
    <name type="common">Turbot</name>
    <name type="synonym">Psetta maxima</name>
    <dbReference type="NCBI Taxonomy" id="52904"/>
    <lineage>
        <taxon>Eukaryota</taxon>
        <taxon>Metazoa</taxon>
        <taxon>Chordata</taxon>
        <taxon>Craniata</taxon>
        <taxon>Vertebrata</taxon>
        <taxon>Euteleostomi</taxon>
        <taxon>Actinopterygii</taxon>
        <taxon>Neopterygii</taxon>
        <taxon>Teleostei</taxon>
        <taxon>Neoteleostei</taxon>
        <taxon>Acanthomorphata</taxon>
        <taxon>Carangaria</taxon>
        <taxon>Pleuronectiformes</taxon>
        <taxon>Pleuronectoidei</taxon>
        <taxon>Scophthalmidae</taxon>
        <taxon>Scophthalmus</taxon>
    </lineage>
</organism>
<evidence type="ECO:0000313" key="8">
    <source>
        <dbReference type="EMBL" id="KAF0026003.1"/>
    </source>
</evidence>
<comment type="caution">
    <text evidence="8">The sequence shown here is derived from an EMBL/GenBank/DDBJ whole genome shotgun (WGS) entry which is preliminary data.</text>
</comment>
<evidence type="ECO:0000256" key="4">
    <source>
        <dbReference type="ARBA" id="ARBA00023242"/>
    </source>
</evidence>
<feature type="region of interest" description="Disordered" evidence="6">
    <location>
        <begin position="197"/>
        <end position="237"/>
    </location>
</feature>
<feature type="region of interest" description="Disordered" evidence="6">
    <location>
        <begin position="267"/>
        <end position="299"/>
    </location>
</feature>
<dbReference type="InterPro" id="IPR008422">
    <property type="entry name" value="KN_HD"/>
</dbReference>
<feature type="domain" description="Homeobox" evidence="7">
    <location>
        <begin position="158"/>
        <end position="195"/>
    </location>
</feature>
<reference evidence="8 9" key="1">
    <citation type="submission" date="2019-06" db="EMBL/GenBank/DDBJ databases">
        <title>Draft genomes of female and male turbot (Scophthalmus maximus).</title>
        <authorList>
            <person name="Xu H."/>
            <person name="Xu X.-W."/>
            <person name="Shao C."/>
            <person name="Chen S."/>
        </authorList>
    </citation>
    <scope>NUCLEOTIDE SEQUENCE [LARGE SCALE GENOMIC DNA]</scope>
    <source>
        <strain evidence="8">Ysfricsl-2016a</strain>
        <tissue evidence="8">Blood</tissue>
    </source>
</reference>
<protein>
    <recommendedName>
        <fullName evidence="7">Homeobox domain-containing protein</fullName>
    </recommendedName>
</protein>
<dbReference type="AlphaFoldDB" id="A0A6A4RVF8"/>
<name>A0A6A4RVF8_SCOMX</name>
<keyword evidence="4 5" id="KW-0539">Nucleus</keyword>
<dbReference type="Pfam" id="PF05920">
    <property type="entry name" value="Homeobox_KN"/>
    <property type="match status" value="1"/>
</dbReference>
<accession>A0A6A4RVF8</accession>
<dbReference type="GO" id="GO:0006355">
    <property type="term" value="P:regulation of DNA-templated transcription"/>
    <property type="evidence" value="ECO:0007669"/>
    <property type="project" value="InterPro"/>
</dbReference>
<dbReference type="InterPro" id="IPR009057">
    <property type="entry name" value="Homeodomain-like_sf"/>
</dbReference>
<keyword evidence="2 5" id="KW-0238">DNA-binding</keyword>
<dbReference type="SUPFAM" id="SSF46689">
    <property type="entry name" value="Homeodomain-like"/>
    <property type="match status" value="1"/>
</dbReference>
<feature type="compositionally biased region" description="Acidic residues" evidence="6">
    <location>
        <begin position="274"/>
        <end position="286"/>
    </location>
</feature>
<evidence type="ECO:0000256" key="2">
    <source>
        <dbReference type="ARBA" id="ARBA00023125"/>
    </source>
</evidence>
<dbReference type="Gene3D" id="1.10.10.60">
    <property type="entry name" value="Homeodomain-like"/>
    <property type="match status" value="1"/>
</dbReference>
<evidence type="ECO:0000256" key="3">
    <source>
        <dbReference type="ARBA" id="ARBA00023155"/>
    </source>
</evidence>
<comment type="similarity">
    <text evidence="1">Belongs to the TALE/MEIS homeobox family.</text>
</comment>
<dbReference type="GO" id="GO:0003677">
    <property type="term" value="F:DNA binding"/>
    <property type="evidence" value="ECO:0007669"/>
    <property type="project" value="UniProtKB-UniRule"/>
</dbReference>
<evidence type="ECO:0000256" key="6">
    <source>
        <dbReference type="SAM" id="MobiDB-lite"/>
    </source>
</evidence>
<dbReference type="SMART" id="SM00389">
    <property type="entry name" value="HOX"/>
    <property type="match status" value="1"/>
</dbReference>
<proteinExistence type="inferred from homology"/>
<evidence type="ECO:0000256" key="1">
    <source>
        <dbReference type="ARBA" id="ARBA00009661"/>
    </source>
</evidence>
<dbReference type="PROSITE" id="PS50071">
    <property type="entry name" value="HOMEOBOX_2"/>
    <property type="match status" value="1"/>
</dbReference>
<feature type="region of interest" description="Disordered" evidence="6">
    <location>
        <begin position="135"/>
        <end position="164"/>
    </location>
</feature>
<gene>
    <name evidence="8" type="ORF">F2P81_020740</name>
</gene>
<dbReference type="CDD" id="cd00086">
    <property type="entry name" value="homeodomain"/>
    <property type="match status" value="1"/>
</dbReference>
<dbReference type="GO" id="GO:0005634">
    <property type="term" value="C:nucleus"/>
    <property type="evidence" value="ECO:0007669"/>
    <property type="project" value="UniProtKB-SubCell"/>
</dbReference>